<dbReference type="Proteomes" id="UP000786811">
    <property type="component" value="Unassembled WGS sequence"/>
</dbReference>
<accession>A0A8J2HAQ5</accession>
<reference evidence="1" key="1">
    <citation type="submission" date="2021-04" db="EMBL/GenBank/DDBJ databases">
        <authorList>
            <person name="Chebbi M.A.C M."/>
        </authorList>
    </citation>
    <scope>NUCLEOTIDE SEQUENCE</scope>
</reference>
<organism evidence="1 2">
    <name type="scientific">Cotesia congregata</name>
    <name type="common">Parasitoid wasp</name>
    <name type="synonym">Apanteles congregatus</name>
    <dbReference type="NCBI Taxonomy" id="51543"/>
    <lineage>
        <taxon>Eukaryota</taxon>
        <taxon>Metazoa</taxon>
        <taxon>Ecdysozoa</taxon>
        <taxon>Arthropoda</taxon>
        <taxon>Hexapoda</taxon>
        <taxon>Insecta</taxon>
        <taxon>Pterygota</taxon>
        <taxon>Neoptera</taxon>
        <taxon>Endopterygota</taxon>
        <taxon>Hymenoptera</taxon>
        <taxon>Apocrita</taxon>
        <taxon>Ichneumonoidea</taxon>
        <taxon>Braconidae</taxon>
        <taxon>Microgastrinae</taxon>
        <taxon>Cotesia</taxon>
    </lineage>
</organism>
<dbReference type="EMBL" id="CAJNRD030001118">
    <property type="protein sequence ID" value="CAG5085086.1"/>
    <property type="molecule type" value="Genomic_DNA"/>
</dbReference>
<protein>
    <submittedName>
        <fullName evidence="1">Uncharacterized protein</fullName>
    </submittedName>
</protein>
<name>A0A8J2HAQ5_COTCN</name>
<feature type="non-terminal residue" evidence="1">
    <location>
        <position position="1"/>
    </location>
</feature>
<dbReference type="OrthoDB" id="7694954at2759"/>
<dbReference type="AlphaFoldDB" id="A0A8J2HAQ5"/>
<feature type="non-terminal residue" evidence="1">
    <location>
        <position position="382"/>
    </location>
</feature>
<keyword evidence="2" id="KW-1185">Reference proteome</keyword>
<dbReference type="InterPro" id="IPR004242">
    <property type="entry name" value="Transposase_21"/>
</dbReference>
<sequence>KNHLSYEATIDIFQWINSFHNANLLPADKTSLWKMLGRKNLEKSRRYYCKSCTEYLGLKDKKTKLLKIQCSCKKCGPKQKENHLGHFLYIGLTSQIKQLLKKPNIAEALQYRFHRKKKNIDSLEDIYDGQNYPDLCKPGKFLENWHNFSFTFNTDGCSVSESSRTSAWPIFIQINELPPHMRKKYILLAGIYVDDHHPPMSNFLRPFIVEMKKLFKTGITWNPTDTTEVTSRMIVVTSSLDSPARSDVTCMTRFNGYFGCLYCYVPGKTLKQGKLVYPLEQSFGELRLDSQIRADTKYAFKECIKINGIKGISPLISLPLFNIRRGVVVETMHAVFLGVVQLHKPYYIGDPNTLKAIDYYLFMIKPPSRRSRKPRSIKTYLQ</sequence>
<evidence type="ECO:0000313" key="2">
    <source>
        <dbReference type="Proteomes" id="UP000786811"/>
    </source>
</evidence>
<dbReference type="PANTHER" id="PTHR46579:SF1">
    <property type="entry name" value="F5_8 TYPE C DOMAIN-CONTAINING PROTEIN"/>
    <property type="match status" value="1"/>
</dbReference>
<dbReference type="PANTHER" id="PTHR46579">
    <property type="entry name" value="F5/8 TYPE C DOMAIN-CONTAINING PROTEIN-RELATED"/>
    <property type="match status" value="1"/>
</dbReference>
<comment type="caution">
    <text evidence="1">The sequence shown here is derived from an EMBL/GenBank/DDBJ whole genome shotgun (WGS) entry which is preliminary data.</text>
</comment>
<gene>
    <name evidence="1" type="ORF">HICCMSTLAB_LOCUS4271</name>
</gene>
<evidence type="ECO:0000313" key="1">
    <source>
        <dbReference type="EMBL" id="CAG5085086.1"/>
    </source>
</evidence>
<dbReference type="Pfam" id="PF02992">
    <property type="entry name" value="Transposase_21"/>
    <property type="match status" value="1"/>
</dbReference>
<proteinExistence type="predicted"/>